<evidence type="ECO:0000256" key="1">
    <source>
        <dbReference type="SAM" id="MobiDB-lite"/>
    </source>
</evidence>
<dbReference type="EMBL" id="OMOD01000128">
    <property type="protein sequence ID" value="SPF41266.1"/>
    <property type="molecule type" value="Genomic_DNA"/>
</dbReference>
<feature type="region of interest" description="Disordered" evidence="1">
    <location>
        <begin position="58"/>
        <end position="82"/>
    </location>
</feature>
<sequence length="82" mass="8846">MAARGEARETNRTIVIKTNGNKMASVRRMRQAPGEGQKILAELLVGECFTIGTDLVSRLSTPSPPSNTSSLRALSSTTYRPP</sequence>
<dbReference type="AlphaFoldDB" id="A0A2U3KNN3"/>
<organism evidence="2 3">
    <name type="scientific">Candidatus Sulfotelmatobacter kueseliae</name>
    <dbReference type="NCBI Taxonomy" id="2042962"/>
    <lineage>
        <taxon>Bacteria</taxon>
        <taxon>Pseudomonadati</taxon>
        <taxon>Acidobacteriota</taxon>
        <taxon>Terriglobia</taxon>
        <taxon>Terriglobales</taxon>
        <taxon>Candidatus Korobacteraceae</taxon>
        <taxon>Candidatus Sulfotelmatobacter</taxon>
    </lineage>
</organism>
<feature type="compositionally biased region" description="Polar residues" evidence="1">
    <location>
        <begin position="73"/>
        <end position="82"/>
    </location>
</feature>
<feature type="compositionally biased region" description="Low complexity" evidence="1">
    <location>
        <begin position="58"/>
        <end position="72"/>
    </location>
</feature>
<accession>A0A2U3KNN3</accession>
<reference evidence="3" key="1">
    <citation type="submission" date="2018-02" db="EMBL/GenBank/DDBJ databases">
        <authorList>
            <person name="Hausmann B."/>
        </authorList>
    </citation>
    <scope>NUCLEOTIDE SEQUENCE [LARGE SCALE GENOMIC DNA]</scope>
    <source>
        <strain evidence="3">Peat soil MAG SbA1</strain>
    </source>
</reference>
<name>A0A2U3KNN3_9BACT</name>
<evidence type="ECO:0000313" key="3">
    <source>
        <dbReference type="Proteomes" id="UP000238701"/>
    </source>
</evidence>
<dbReference type="Proteomes" id="UP000238701">
    <property type="component" value="Unassembled WGS sequence"/>
</dbReference>
<evidence type="ECO:0000313" key="2">
    <source>
        <dbReference type="EMBL" id="SPF41266.1"/>
    </source>
</evidence>
<proteinExistence type="predicted"/>
<gene>
    <name evidence="2" type="ORF">SBA1_350004</name>
</gene>
<protein>
    <submittedName>
        <fullName evidence="2">Uncharacterized protein</fullName>
    </submittedName>
</protein>